<proteinExistence type="predicted"/>
<evidence type="ECO:0008006" key="3">
    <source>
        <dbReference type="Google" id="ProtNLM"/>
    </source>
</evidence>
<dbReference type="EMBL" id="QSOI01000019">
    <property type="protein sequence ID" value="RGI81707.1"/>
    <property type="molecule type" value="Genomic_DNA"/>
</dbReference>
<accession>A0A3E4EYL4</accession>
<reference evidence="1 2" key="1">
    <citation type="submission" date="2018-08" db="EMBL/GenBank/DDBJ databases">
        <title>A genome reference for cultivated species of the human gut microbiota.</title>
        <authorList>
            <person name="Zou Y."/>
            <person name="Xue W."/>
            <person name="Luo G."/>
        </authorList>
    </citation>
    <scope>NUCLEOTIDE SEQUENCE [LARGE SCALE GENOMIC DNA]</scope>
    <source>
        <strain evidence="1 2">TM09-19AC</strain>
    </source>
</reference>
<name>A0A3E4EYL4_9FIRM</name>
<organism evidence="1 2">
    <name type="scientific">Dorea formicigenerans</name>
    <dbReference type="NCBI Taxonomy" id="39486"/>
    <lineage>
        <taxon>Bacteria</taxon>
        <taxon>Bacillati</taxon>
        <taxon>Bacillota</taxon>
        <taxon>Clostridia</taxon>
        <taxon>Lachnospirales</taxon>
        <taxon>Lachnospiraceae</taxon>
        <taxon>Dorea</taxon>
    </lineage>
</organism>
<dbReference type="Proteomes" id="UP000260664">
    <property type="component" value="Unassembled WGS sequence"/>
</dbReference>
<gene>
    <name evidence="1" type="ORF">DXD84_12660</name>
</gene>
<dbReference type="RefSeq" id="WP_117495670.1">
    <property type="nucleotide sequence ID" value="NZ_QSOI01000019.1"/>
</dbReference>
<sequence>MPIPLLFIAAGAGTALFGVGKGVKAGIDQKEASDTNKASEYKVEHAKNKVNESRKNCGTAIDKLGERKVAVLDGSIKKFISEFEKLNHVELSESSGLNELQKLVLDKKSFSDLKDLQGMASSLVGGLASGAMAGALTAFGAYGAAGALATASTGTAIASLSGAAATNATLAFFGGGSLAAGGLGMAGGTAVLGGLVAGPALAVLGVVMGAKASKNLDAANANWEKAKEFEEEMKTAADLCNGIRRRSAMFNRFLIRLQTVFDPMIYQMTEIIKERGTDFRNFTEDERKVVASAMSLAGAIKAVLDTPILDEDGNLTKESGLVIESTQKKIESIVA</sequence>
<protein>
    <recommendedName>
        <fullName evidence="3">Chemotaxis protein</fullName>
    </recommendedName>
</protein>
<comment type="caution">
    <text evidence="1">The sequence shown here is derived from an EMBL/GenBank/DDBJ whole genome shotgun (WGS) entry which is preliminary data.</text>
</comment>
<evidence type="ECO:0000313" key="2">
    <source>
        <dbReference type="Proteomes" id="UP000260664"/>
    </source>
</evidence>
<dbReference type="AlphaFoldDB" id="A0A3E4EYL4"/>
<evidence type="ECO:0000313" key="1">
    <source>
        <dbReference type="EMBL" id="RGI81707.1"/>
    </source>
</evidence>